<evidence type="ECO:0000259" key="5">
    <source>
        <dbReference type="Pfam" id="PF00884"/>
    </source>
</evidence>
<dbReference type="STRING" id="756272.Plabr_1676"/>
<dbReference type="GO" id="GO:0043890">
    <property type="term" value="F:N-acetylgalactosamine-6-sulfatase activity"/>
    <property type="evidence" value="ECO:0007669"/>
    <property type="project" value="UniProtKB-EC"/>
</dbReference>
<dbReference type="Proteomes" id="UP000006860">
    <property type="component" value="Chromosome"/>
</dbReference>
<dbReference type="Gene3D" id="3.30.1120.10">
    <property type="match status" value="1"/>
</dbReference>
<dbReference type="InterPro" id="IPR017850">
    <property type="entry name" value="Alkaline_phosphatase_core_sf"/>
</dbReference>
<dbReference type="SUPFAM" id="SSF53649">
    <property type="entry name" value="Alkaline phosphatase-like"/>
    <property type="match status" value="1"/>
</dbReference>
<evidence type="ECO:0000256" key="2">
    <source>
        <dbReference type="ARBA" id="ARBA00022801"/>
    </source>
</evidence>
<evidence type="ECO:0000256" key="3">
    <source>
        <dbReference type="SAM" id="MobiDB-lite"/>
    </source>
</evidence>
<feature type="signal peptide" evidence="4">
    <location>
        <begin position="1"/>
        <end position="23"/>
    </location>
</feature>
<dbReference type="RefSeq" id="WP_013628014.1">
    <property type="nucleotide sequence ID" value="NC_015174.1"/>
</dbReference>
<dbReference type="KEGG" id="pbs:Plabr_1676"/>
<feature type="chain" id="PRO_5003260916" evidence="4">
    <location>
        <begin position="24"/>
        <end position="487"/>
    </location>
</feature>
<comment type="similarity">
    <text evidence="1">Belongs to the sulfatase family.</text>
</comment>
<keyword evidence="7" id="KW-1185">Reference proteome</keyword>
<feature type="domain" description="Sulfatase N-terminal" evidence="5">
    <location>
        <begin position="27"/>
        <end position="347"/>
    </location>
</feature>
<dbReference type="Gene3D" id="3.40.720.10">
    <property type="entry name" value="Alkaline Phosphatase, subunit A"/>
    <property type="match status" value="1"/>
</dbReference>
<evidence type="ECO:0000313" key="7">
    <source>
        <dbReference type="Proteomes" id="UP000006860"/>
    </source>
</evidence>
<keyword evidence="2 6" id="KW-0378">Hydrolase</keyword>
<evidence type="ECO:0000256" key="4">
    <source>
        <dbReference type="SAM" id="SignalP"/>
    </source>
</evidence>
<dbReference type="InterPro" id="IPR052701">
    <property type="entry name" value="GAG_Ulvan_Degrading_Sulfatases"/>
</dbReference>
<organism evidence="6 7">
    <name type="scientific">Rubinisphaera brasiliensis (strain ATCC 49424 / DSM 5305 / JCM 21570 / IAM 15109 / NBRC 103401 / IFAM 1448)</name>
    <name type="common">Planctomyces brasiliensis</name>
    <dbReference type="NCBI Taxonomy" id="756272"/>
    <lineage>
        <taxon>Bacteria</taxon>
        <taxon>Pseudomonadati</taxon>
        <taxon>Planctomycetota</taxon>
        <taxon>Planctomycetia</taxon>
        <taxon>Planctomycetales</taxon>
        <taxon>Planctomycetaceae</taxon>
        <taxon>Rubinisphaera</taxon>
    </lineage>
</organism>
<feature type="region of interest" description="Disordered" evidence="3">
    <location>
        <begin position="440"/>
        <end position="459"/>
    </location>
</feature>
<dbReference type="CDD" id="cd16145">
    <property type="entry name" value="ARS_like"/>
    <property type="match status" value="1"/>
</dbReference>
<dbReference type="AlphaFoldDB" id="F0ST76"/>
<dbReference type="eggNOG" id="COG3119">
    <property type="taxonomic scope" value="Bacteria"/>
</dbReference>
<dbReference type="PANTHER" id="PTHR43751">
    <property type="entry name" value="SULFATASE"/>
    <property type="match status" value="1"/>
</dbReference>
<dbReference type="PROSITE" id="PS00523">
    <property type="entry name" value="SULFATASE_1"/>
    <property type="match status" value="1"/>
</dbReference>
<name>F0ST76_RUBBR</name>
<dbReference type="InterPro" id="IPR024607">
    <property type="entry name" value="Sulfatase_CS"/>
</dbReference>
<gene>
    <name evidence="6" type="ordered locus">Plabr_1676</name>
</gene>
<accession>F0ST76</accession>
<evidence type="ECO:0000313" key="6">
    <source>
        <dbReference type="EMBL" id="ADY59287.1"/>
    </source>
</evidence>
<dbReference type="OrthoDB" id="9783154at2"/>
<sequence>MSSRIFLCCCLSVILWASTAAEAERQPNFIFVLSDDIAQGDLGCYGQELIQTPRMDQMAAEGTRYMQGYCGTSVCAPSRSSFFTGLHTGHCPVRGNYEVPPEGQLPLPEETVTIAEVAKAAGYATGTFGKWGMGFFDTTGGPQNQGVDHFFGYNCQRHAHSYFPTYLYSDDQPFLLPGNDGKGVGETYAQELIQNDMLRWVREQGDKPFFLFYAITLPHGRHEIDDFGIYKNKPWSNTQKAYAAQVTRVDSDMGELIDTLREQGIAEDTLIVFAGDNGSSFSPNSELGKLFEQASNGLKGYKRGMYEGALRQASFAWWPGTVPAGRVDDQPWAFWDLMPTFVELSGVEPPEGYETDGKSLVSYLKGGDAPQRDYFYWELHEGGGARQAARFGDWKAVRNGVDKPVEIYDLANDPGETKNIADSHPEQVQRAKAIFEEAHRPDPNWPLKGRSPEHAEKAKEAWQIKRQRDQTEWAPENAVKLEAVIGK</sequence>
<dbReference type="HOGENOM" id="CLU_006332_10_4_0"/>
<dbReference type="EMBL" id="CP002546">
    <property type="protein sequence ID" value="ADY59287.1"/>
    <property type="molecule type" value="Genomic_DNA"/>
</dbReference>
<evidence type="ECO:0000256" key="1">
    <source>
        <dbReference type="ARBA" id="ARBA00008779"/>
    </source>
</evidence>
<reference evidence="7" key="1">
    <citation type="submission" date="2011-02" db="EMBL/GenBank/DDBJ databases">
        <title>The complete genome of Planctomyces brasiliensis DSM 5305.</title>
        <authorList>
            <person name="Lucas S."/>
            <person name="Copeland A."/>
            <person name="Lapidus A."/>
            <person name="Bruce D."/>
            <person name="Goodwin L."/>
            <person name="Pitluck S."/>
            <person name="Kyrpides N."/>
            <person name="Mavromatis K."/>
            <person name="Pagani I."/>
            <person name="Ivanova N."/>
            <person name="Ovchinnikova G."/>
            <person name="Lu M."/>
            <person name="Detter J.C."/>
            <person name="Han C."/>
            <person name="Land M."/>
            <person name="Hauser L."/>
            <person name="Markowitz V."/>
            <person name="Cheng J.-F."/>
            <person name="Hugenholtz P."/>
            <person name="Woyke T."/>
            <person name="Wu D."/>
            <person name="Tindall B."/>
            <person name="Pomrenke H.G."/>
            <person name="Brambilla E."/>
            <person name="Klenk H.-P."/>
            <person name="Eisen J.A."/>
        </authorList>
    </citation>
    <scope>NUCLEOTIDE SEQUENCE [LARGE SCALE GENOMIC DNA]</scope>
    <source>
        <strain evidence="7">ATCC 49424 / DSM 5305 / JCM 21570 / NBRC 103401 / IFAM 1448</strain>
    </source>
</reference>
<protein>
    <submittedName>
        <fullName evidence="6">N-acetylgalactosamine-6-sulfatase</fullName>
        <ecNumber evidence="6">3.1.6.4</ecNumber>
    </submittedName>
</protein>
<feature type="compositionally biased region" description="Basic and acidic residues" evidence="3">
    <location>
        <begin position="450"/>
        <end position="459"/>
    </location>
</feature>
<dbReference type="PANTHER" id="PTHR43751:SF3">
    <property type="entry name" value="SULFATASE N-TERMINAL DOMAIN-CONTAINING PROTEIN"/>
    <property type="match status" value="1"/>
</dbReference>
<keyword evidence="4" id="KW-0732">Signal</keyword>
<dbReference type="InterPro" id="IPR000917">
    <property type="entry name" value="Sulfatase_N"/>
</dbReference>
<dbReference type="Pfam" id="PF00884">
    <property type="entry name" value="Sulfatase"/>
    <property type="match status" value="1"/>
</dbReference>
<proteinExistence type="inferred from homology"/>
<dbReference type="EC" id="3.1.6.4" evidence="6"/>